<organism evidence="1 2">
    <name type="scientific">[Myrmecia] bisecta</name>
    <dbReference type="NCBI Taxonomy" id="41462"/>
    <lineage>
        <taxon>Eukaryota</taxon>
        <taxon>Viridiplantae</taxon>
        <taxon>Chlorophyta</taxon>
        <taxon>core chlorophytes</taxon>
        <taxon>Trebouxiophyceae</taxon>
        <taxon>Trebouxiales</taxon>
        <taxon>Trebouxiaceae</taxon>
        <taxon>Myrmecia</taxon>
    </lineage>
</organism>
<reference evidence="1 2" key="1">
    <citation type="journal article" date="2024" name="Nat. Commun.">
        <title>Phylogenomics reveals the evolutionary origins of lichenization in chlorophyte algae.</title>
        <authorList>
            <person name="Puginier C."/>
            <person name="Libourel C."/>
            <person name="Otte J."/>
            <person name="Skaloud P."/>
            <person name="Haon M."/>
            <person name="Grisel S."/>
            <person name="Petersen M."/>
            <person name="Berrin J.G."/>
            <person name="Delaux P.M."/>
            <person name="Dal Grande F."/>
            <person name="Keller J."/>
        </authorList>
    </citation>
    <scope>NUCLEOTIDE SEQUENCE [LARGE SCALE GENOMIC DNA]</scope>
    <source>
        <strain evidence="1 2">SAG 2043</strain>
    </source>
</reference>
<comment type="caution">
    <text evidence="1">The sequence shown here is derived from an EMBL/GenBank/DDBJ whole genome shotgun (WGS) entry which is preliminary data.</text>
</comment>
<dbReference type="AlphaFoldDB" id="A0AAW1QR89"/>
<protein>
    <submittedName>
        <fullName evidence="1">Uncharacterized protein</fullName>
    </submittedName>
</protein>
<evidence type="ECO:0000313" key="1">
    <source>
        <dbReference type="EMBL" id="KAK9823723.1"/>
    </source>
</evidence>
<proteinExistence type="predicted"/>
<name>A0AAW1QR89_9CHLO</name>
<dbReference type="EMBL" id="JALJOR010000002">
    <property type="protein sequence ID" value="KAK9823723.1"/>
    <property type="molecule type" value="Genomic_DNA"/>
</dbReference>
<accession>A0AAW1QR89</accession>
<gene>
    <name evidence="1" type="ORF">WJX72_004926</name>
</gene>
<keyword evidence="2" id="KW-1185">Reference proteome</keyword>
<dbReference type="Proteomes" id="UP001489004">
    <property type="component" value="Unassembled WGS sequence"/>
</dbReference>
<sequence>MGLEGMDRRRMMGKLKRERQRAAIMAEILKEQRALLEEGMPVYLGAQPVVTHPLAPIDGVQPLPAPDAADYVSIGRQLMAGGMLPLVDDLGQPGRSERRAKEAAIVDMAVKIQRMEALLHAKEGQLRDLGDTGKCWLKDAGHLKKAVASTLHALGREPRNTGVSVPG</sequence>
<evidence type="ECO:0000313" key="2">
    <source>
        <dbReference type="Proteomes" id="UP001489004"/>
    </source>
</evidence>